<accession>A0A016W3M5</accession>
<protein>
    <recommendedName>
        <fullName evidence="1">Reverse transcriptase domain-containing protein</fullName>
    </recommendedName>
</protein>
<organism evidence="2 3">
    <name type="scientific">Ancylostoma ceylanicum</name>
    <dbReference type="NCBI Taxonomy" id="53326"/>
    <lineage>
        <taxon>Eukaryota</taxon>
        <taxon>Metazoa</taxon>
        <taxon>Ecdysozoa</taxon>
        <taxon>Nematoda</taxon>
        <taxon>Chromadorea</taxon>
        <taxon>Rhabditida</taxon>
        <taxon>Rhabditina</taxon>
        <taxon>Rhabditomorpha</taxon>
        <taxon>Strongyloidea</taxon>
        <taxon>Ancylostomatidae</taxon>
        <taxon>Ancylostomatinae</taxon>
        <taxon>Ancylostoma</taxon>
    </lineage>
</organism>
<dbReference type="Pfam" id="PF00078">
    <property type="entry name" value="RVT_1"/>
    <property type="match status" value="1"/>
</dbReference>
<feature type="domain" description="Reverse transcriptase" evidence="1">
    <location>
        <begin position="244"/>
        <end position="382"/>
    </location>
</feature>
<proteinExistence type="predicted"/>
<dbReference type="OrthoDB" id="410104at2759"/>
<dbReference type="AlphaFoldDB" id="A0A016W3M5"/>
<dbReference type="STRING" id="53326.A0A016W3M5"/>
<dbReference type="PANTHER" id="PTHR33395">
    <property type="entry name" value="TRANSCRIPTASE, PUTATIVE-RELATED-RELATED"/>
    <property type="match status" value="1"/>
</dbReference>
<dbReference type="GO" id="GO:0031012">
    <property type="term" value="C:extracellular matrix"/>
    <property type="evidence" value="ECO:0007669"/>
    <property type="project" value="TreeGrafter"/>
</dbReference>
<gene>
    <name evidence="2" type="primary">Acey_s0001.g15</name>
    <name evidence="2" type="ORF">Y032_0001g15</name>
</gene>
<evidence type="ECO:0000259" key="1">
    <source>
        <dbReference type="PROSITE" id="PS50878"/>
    </source>
</evidence>
<dbReference type="PANTHER" id="PTHR33395:SF22">
    <property type="entry name" value="REVERSE TRANSCRIPTASE DOMAIN-CONTAINING PROTEIN"/>
    <property type="match status" value="1"/>
</dbReference>
<reference evidence="3" key="1">
    <citation type="journal article" date="2015" name="Nat. Genet.">
        <title>The genome and transcriptome of the zoonotic hookworm Ancylostoma ceylanicum identify infection-specific gene families.</title>
        <authorList>
            <person name="Schwarz E.M."/>
            <person name="Hu Y."/>
            <person name="Antoshechkin I."/>
            <person name="Miller M.M."/>
            <person name="Sternberg P.W."/>
            <person name="Aroian R.V."/>
        </authorList>
    </citation>
    <scope>NUCLEOTIDE SEQUENCE</scope>
    <source>
        <strain evidence="3">HY135</strain>
    </source>
</reference>
<dbReference type="GO" id="GO:0007508">
    <property type="term" value="P:larval heart development"/>
    <property type="evidence" value="ECO:0007669"/>
    <property type="project" value="TreeGrafter"/>
</dbReference>
<dbReference type="PROSITE" id="PS50878">
    <property type="entry name" value="RT_POL"/>
    <property type="match status" value="1"/>
</dbReference>
<sequence>MPDFSNVNYPALNNHLRNVDWLSIFSGYESCDDLYKRFCLVIYDALKKFVPFKVAQPYRNIVYPEHIRSLFAQKQRLFEKTMNYSTDSLLKKISSDIDFHIRKFLANHERRLAKCRFMKPLYSHLRHVIKGSAKIPSLLNADGSQFTDDQQKADALACYISSVFSDSSEHCEFSPEVSSISSQNMSSISSQNKLCHFHIHPNVVLNQLRPLKPSISTSYDGFPRIIYRKCAEALAGPLCFIINSSIYFGEVPEIWKESIVTAIPKNSSSCHPSDFRPISISPPPIKVLEKLIRSELLSFLEKRGLIPPEQHGFLAGSSTTTILADCLHDWHIALNRHRSVDVIYFDLSKAFDKVNHRMLLKKTGAFQNRWSVAQVVFIIPVQ</sequence>
<evidence type="ECO:0000313" key="3">
    <source>
        <dbReference type="Proteomes" id="UP000024635"/>
    </source>
</evidence>
<dbReference type="EMBL" id="JARK01001337">
    <property type="protein sequence ID" value="EYC33902.1"/>
    <property type="molecule type" value="Genomic_DNA"/>
</dbReference>
<dbReference type="SUPFAM" id="SSF56672">
    <property type="entry name" value="DNA/RNA polymerases"/>
    <property type="match status" value="1"/>
</dbReference>
<dbReference type="Proteomes" id="UP000024635">
    <property type="component" value="Unassembled WGS sequence"/>
</dbReference>
<keyword evidence="3" id="KW-1185">Reference proteome</keyword>
<dbReference type="InterPro" id="IPR000477">
    <property type="entry name" value="RT_dom"/>
</dbReference>
<name>A0A016W3M5_9BILA</name>
<evidence type="ECO:0000313" key="2">
    <source>
        <dbReference type="EMBL" id="EYC33902.1"/>
    </source>
</evidence>
<comment type="caution">
    <text evidence="2">The sequence shown here is derived from an EMBL/GenBank/DDBJ whole genome shotgun (WGS) entry which is preliminary data.</text>
</comment>
<dbReference type="GO" id="GO:0061343">
    <property type="term" value="P:cell adhesion involved in heart morphogenesis"/>
    <property type="evidence" value="ECO:0007669"/>
    <property type="project" value="TreeGrafter"/>
</dbReference>
<dbReference type="InterPro" id="IPR043502">
    <property type="entry name" value="DNA/RNA_pol_sf"/>
</dbReference>